<evidence type="ECO:0000313" key="1">
    <source>
        <dbReference type="EMBL" id="PJR11570.1"/>
    </source>
</evidence>
<evidence type="ECO:0008006" key="3">
    <source>
        <dbReference type="Google" id="ProtNLM"/>
    </source>
</evidence>
<proteinExistence type="predicted"/>
<sequence>MEPPSVLTTLLCEDDVCETVAHWFEQRDFTVEWRRAGVRGFDIDATHRVSGQRWILEAKGATNSNKNSTTFGKPYNQNGAYSRVSQAYWMASRWACLESLKDVNIGIAIPSTYYFDNHSRQ</sequence>
<dbReference type="RefSeq" id="WP_100674304.1">
    <property type="nucleotide sequence ID" value="NZ_NJGD01000019.1"/>
</dbReference>
<dbReference type="EMBL" id="NJGD01000019">
    <property type="protein sequence ID" value="PJR11570.1"/>
    <property type="molecule type" value="Genomic_DNA"/>
</dbReference>
<protein>
    <recommendedName>
        <fullName evidence="3">Restriction endonuclease type IV Mrr domain-containing protein</fullName>
    </recommendedName>
</protein>
<comment type="caution">
    <text evidence="1">The sequence shown here is derived from an EMBL/GenBank/DDBJ whole genome shotgun (WGS) entry which is preliminary data.</text>
</comment>
<accession>A0A2J0YVK4</accession>
<evidence type="ECO:0000313" key="2">
    <source>
        <dbReference type="Proteomes" id="UP000231987"/>
    </source>
</evidence>
<dbReference type="AlphaFoldDB" id="A0A2J0YVK4"/>
<name>A0A2J0YVK4_RHIML</name>
<reference evidence="1 2" key="1">
    <citation type="submission" date="2017-06" db="EMBL/GenBank/DDBJ databases">
        <title>Ensifer strains isolated from leguminous trees and herbs display diverse denitrification phenotypes with some acting as strong N2O sinks.</title>
        <authorList>
            <person name="Woliy K."/>
            <person name="Mania D."/>
            <person name="Bakken L.R."/>
            <person name="Frostegard A."/>
        </authorList>
    </citation>
    <scope>NUCLEOTIDE SEQUENCE [LARGE SCALE GENOMIC DNA]</scope>
    <source>
        <strain evidence="1 2">AC50a</strain>
    </source>
</reference>
<gene>
    <name evidence="1" type="ORF">CEJ86_27815</name>
</gene>
<organism evidence="1 2">
    <name type="scientific">Rhizobium meliloti</name>
    <name type="common">Ensifer meliloti</name>
    <name type="synonym">Sinorhizobium meliloti</name>
    <dbReference type="NCBI Taxonomy" id="382"/>
    <lineage>
        <taxon>Bacteria</taxon>
        <taxon>Pseudomonadati</taxon>
        <taxon>Pseudomonadota</taxon>
        <taxon>Alphaproteobacteria</taxon>
        <taxon>Hyphomicrobiales</taxon>
        <taxon>Rhizobiaceae</taxon>
        <taxon>Sinorhizobium/Ensifer group</taxon>
        <taxon>Sinorhizobium</taxon>
    </lineage>
</organism>
<dbReference type="Proteomes" id="UP000231987">
    <property type="component" value="Unassembled WGS sequence"/>
</dbReference>